<evidence type="ECO:0000256" key="1">
    <source>
        <dbReference type="SAM" id="MobiDB-lite"/>
    </source>
</evidence>
<feature type="region of interest" description="Disordered" evidence="1">
    <location>
        <begin position="1"/>
        <end position="109"/>
    </location>
</feature>
<dbReference type="AlphaFoldDB" id="A0A1M8A7H3"/>
<feature type="compositionally biased region" description="Low complexity" evidence="1">
    <location>
        <begin position="162"/>
        <end position="178"/>
    </location>
</feature>
<feature type="compositionally biased region" description="Basic residues" evidence="1">
    <location>
        <begin position="327"/>
        <end position="336"/>
    </location>
</feature>
<feature type="compositionally biased region" description="Low complexity" evidence="1">
    <location>
        <begin position="42"/>
        <end position="53"/>
    </location>
</feature>
<feature type="compositionally biased region" description="Basic and acidic residues" evidence="1">
    <location>
        <begin position="255"/>
        <end position="265"/>
    </location>
</feature>
<dbReference type="EMBL" id="LT671824">
    <property type="protein sequence ID" value="SHO78361.1"/>
    <property type="molecule type" value="Genomic_DNA"/>
</dbReference>
<sequence>MWDDAMNQRHQNIVRRARSSASSHETSRKSAKTSAKTRAKASRSASRSQARTSKASRRPTSRSKPAAGSASSSRRSSARSSSSKYSMSTLRQLGSAASSTAGPSSTAGVTPAIQASDSGSDLSGGAIAGIAIGAFVGLVLIALLAYLLSRWRPSVRSEPDAANAPAFAAEPPITQAPAAEPPAMEPTTYAAQDTADVVPPMPTYYPADTLTPYMEPEPGTAPPPSHWPAPLGAAAAHEDTAAMESPVDPSIYEQETMRSARRQDLGSRPSSRGSMDKYDEYAESWPSRRPRRHQRRDVVDAALQDGEPYVPMSDWDDSASELPYMRTPRRRGRGEW</sequence>
<dbReference type="OMA" id="VEMSNTH"/>
<accession>A0A1M8A7H3</accession>
<dbReference type="VEuPathDB" id="FungiDB:MSYG_2704"/>
<name>A0A1M8A7H3_MALS4</name>
<feature type="transmembrane region" description="Helical" evidence="2">
    <location>
        <begin position="126"/>
        <end position="148"/>
    </location>
</feature>
<keyword evidence="2" id="KW-0812">Transmembrane</keyword>
<gene>
    <name evidence="3" type="ORF">MSYG_2704</name>
</gene>
<evidence type="ECO:0000313" key="3">
    <source>
        <dbReference type="EMBL" id="SHO78361.1"/>
    </source>
</evidence>
<organism evidence="3 4">
    <name type="scientific">Malassezia sympodialis (strain ATCC 42132)</name>
    <name type="common">Atopic eczema-associated yeast</name>
    <dbReference type="NCBI Taxonomy" id="1230383"/>
    <lineage>
        <taxon>Eukaryota</taxon>
        <taxon>Fungi</taxon>
        <taxon>Dikarya</taxon>
        <taxon>Basidiomycota</taxon>
        <taxon>Ustilaginomycotina</taxon>
        <taxon>Malasseziomycetes</taxon>
        <taxon>Malasseziales</taxon>
        <taxon>Malasseziaceae</taxon>
        <taxon>Malassezia</taxon>
    </lineage>
</organism>
<dbReference type="Proteomes" id="UP000186303">
    <property type="component" value="Chromosome 4"/>
</dbReference>
<reference evidence="4" key="1">
    <citation type="journal article" date="2017" name="Nucleic Acids Res.">
        <title>Proteogenomics produces comprehensive and highly accurate protein-coding gene annotation in a complete genome assembly of Malassezia sympodialis.</title>
        <authorList>
            <person name="Zhu Y."/>
            <person name="Engstroem P.G."/>
            <person name="Tellgren-Roth C."/>
            <person name="Baudo C.D."/>
            <person name="Kennell J.C."/>
            <person name="Sun S."/>
            <person name="Billmyre R.B."/>
            <person name="Schroeder M.S."/>
            <person name="Andersson A."/>
            <person name="Holm T."/>
            <person name="Sigurgeirsson B."/>
            <person name="Wu G."/>
            <person name="Sankaranarayanan S.R."/>
            <person name="Siddharthan R."/>
            <person name="Sanyal K."/>
            <person name="Lundeberg J."/>
            <person name="Nystedt B."/>
            <person name="Boekhout T."/>
            <person name="Dawson T.L. Jr."/>
            <person name="Heitman J."/>
            <person name="Scheynius A."/>
            <person name="Lehtioe J."/>
        </authorList>
    </citation>
    <scope>NUCLEOTIDE SEQUENCE [LARGE SCALE GENOMIC DNA]</scope>
    <source>
        <strain evidence="4">ATCC 42132</strain>
    </source>
</reference>
<feature type="compositionally biased region" description="Basic residues" evidence="1">
    <location>
        <begin position="29"/>
        <end position="41"/>
    </location>
</feature>
<proteinExistence type="predicted"/>
<dbReference type="STRING" id="1230383.A0A1M8A7H3"/>
<protein>
    <submittedName>
        <fullName evidence="3">Uncharacterized protein</fullName>
    </submittedName>
</protein>
<keyword evidence="4" id="KW-1185">Reference proteome</keyword>
<feature type="compositionally biased region" description="Low complexity" evidence="1">
    <location>
        <begin position="62"/>
        <end position="109"/>
    </location>
</feature>
<dbReference type="OrthoDB" id="3366489at2759"/>
<feature type="region of interest" description="Disordered" evidence="1">
    <location>
        <begin position="162"/>
        <end position="184"/>
    </location>
</feature>
<keyword evidence="2" id="KW-0472">Membrane</keyword>
<evidence type="ECO:0000256" key="2">
    <source>
        <dbReference type="SAM" id="Phobius"/>
    </source>
</evidence>
<keyword evidence="2" id="KW-1133">Transmembrane helix</keyword>
<feature type="region of interest" description="Disordered" evidence="1">
    <location>
        <begin position="214"/>
        <end position="336"/>
    </location>
</feature>
<evidence type="ECO:0000313" key="4">
    <source>
        <dbReference type="Proteomes" id="UP000186303"/>
    </source>
</evidence>